<dbReference type="AlphaFoldDB" id="A0ABD5R487"/>
<dbReference type="InterPro" id="IPR029044">
    <property type="entry name" value="Nucleotide-diphossugar_trans"/>
</dbReference>
<dbReference type="RefSeq" id="WP_256411444.1">
    <property type="nucleotide sequence ID" value="NZ_JANHDM010000004.1"/>
</dbReference>
<keyword evidence="2" id="KW-1185">Reference proteome</keyword>
<accession>A0ABD5R487</accession>
<comment type="caution">
    <text evidence="1">The sequence shown here is derived from an EMBL/GenBank/DDBJ whole genome shotgun (WGS) entry which is preliminary data.</text>
</comment>
<keyword evidence="1" id="KW-0328">Glycosyltransferase</keyword>
<dbReference type="Proteomes" id="UP001596118">
    <property type="component" value="Unassembled WGS sequence"/>
</dbReference>
<dbReference type="Gene3D" id="3.90.550.10">
    <property type="entry name" value="Spore Coat Polysaccharide Biosynthesis Protein SpsA, Chain A"/>
    <property type="match status" value="1"/>
</dbReference>
<proteinExistence type="predicted"/>
<dbReference type="EMBL" id="JBHSKY010000015">
    <property type="protein sequence ID" value="MFC5279646.1"/>
    <property type="molecule type" value="Genomic_DNA"/>
</dbReference>
<name>A0ABD5R487_9EURY</name>
<dbReference type="SUPFAM" id="SSF53448">
    <property type="entry name" value="Nucleotide-diphospho-sugar transferases"/>
    <property type="match status" value="1"/>
</dbReference>
<organism evidence="1 2">
    <name type="scientific">Halorubrum rubrum</name>
    <dbReference type="NCBI Taxonomy" id="1126240"/>
    <lineage>
        <taxon>Archaea</taxon>
        <taxon>Methanobacteriati</taxon>
        <taxon>Methanobacteriota</taxon>
        <taxon>Stenosarchaea group</taxon>
        <taxon>Halobacteria</taxon>
        <taxon>Halobacteriales</taxon>
        <taxon>Haloferacaceae</taxon>
        <taxon>Halorubrum</taxon>
    </lineage>
</organism>
<dbReference type="GO" id="GO:0016757">
    <property type="term" value="F:glycosyltransferase activity"/>
    <property type="evidence" value="ECO:0007669"/>
    <property type="project" value="UniProtKB-KW"/>
</dbReference>
<reference evidence="1 2" key="1">
    <citation type="journal article" date="2019" name="Int. J. Syst. Evol. Microbiol.">
        <title>The Global Catalogue of Microorganisms (GCM) 10K type strain sequencing project: providing services to taxonomists for standard genome sequencing and annotation.</title>
        <authorList>
            <consortium name="The Broad Institute Genomics Platform"/>
            <consortium name="The Broad Institute Genome Sequencing Center for Infectious Disease"/>
            <person name="Wu L."/>
            <person name="Ma J."/>
        </authorList>
    </citation>
    <scope>NUCLEOTIDE SEQUENCE [LARGE SCALE GENOMIC DNA]</scope>
    <source>
        <strain evidence="1 2">CGMCC 1.12124</strain>
    </source>
</reference>
<protein>
    <submittedName>
        <fullName evidence="1">Glycosyltransferase</fullName>
        <ecNumber evidence="1">2.4.-.-</ecNumber>
    </submittedName>
</protein>
<dbReference type="EC" id="2.4.-.-" evidence="1"/>
<evidence type="ECO:0000313" key="1">
    <source>
        <dbReference type="EMBL" id="MFC5279646.1"/>
    </source>
</evidence>
<evidence type="ECO:0000313" key="2">
    <source>
        <dbReference type="Proteomes" id="UP001596118"/>
    </source>
</evidence>
<sequence length="104" mass="11748">MYIPEGENTFWARYDVVMGLPVEHYLKSKQFAPTCALVIRKEIIKQVGKFDQSLVSGGDKEFGKRVHKAGFNSRYAANIIVRHPARTTFKAHLKKAARIGEGQV</sequence>
<keyword evidence="1" id="KW-0808">Transferase</keyword>
<gene>
    <name evidence="1" type="ORF">ACFPM1_12890</name>
</gene>